<feature type="transmembrane region" description="Helical" evidence="8">
    <location>
        <begin position="114"/>
        <end position="135"/>
    </location>
</feature>
<dbReference type="EMBL" id="CAEZWW010000235">
    <property type="protein sequence ID" value="CAB4685571.1"/>
    <property type="molecule type" value="Genomic_DNA"/>
</dbReference>
<keyword evidence="4" id="KW-1003">Cell membrane</keyword>
<evidence type="ECO:0000256" key="6">
    <source>
        <dbReference type="ARBA" id="ARBA00022989"/>
    </source>
</evidence>
<reference evidence="10" key="1">
    <citation type="submission" date="2020-05" db="EMBL/GenBank/DDBJ databases">
        <authorList>
            <person name="Chiriac C."/>
            <person name="Salcher M."/>
            <person name="Ghai R."/>
            <person name="Kavagutti S V."/>
        </authorList>
    </citation>
    <scope>NUCLEOTIDE SEQUENCE</scope>
</reference>
<protein>
    <submittedName>
        <fullName evidence="10">Unannotated protein</fullName>
    </submittedName>
</protein>
<keyword evidence="7 8" id="KW-0472">Membrane</keyword>
<proteinExistence type="inferred from homology"/>
<keyword evidence="3" id="KW-0813">Transport</keyword>
<dbReference type="Gene3D" id="1.10.3720.10">
    <property type="entry name" value="MetI-like"/>
    <property type="match status" value="1"/>
</dbReference>
<dbReference type="InterPro" id="IPR035906">
    <property type="entry name" value="MetI-like_sf"/>
</dbReference>
<feature type="transmembrane region" description="Helical" evidence="8">
    <location>
        <begin position="83"/>
        <end position="102"/>
    </location>
</feature>
<comment type="similarity">
    <text evidence="2">Belongs to the binding-protein-dependent transport system permease family. CysTW subfamily.</text>
</comment>
<evidence type="ECO:0000256" key="7">
    <source>
        <dbReference type="ARBA" id="ARBA00023136"/>
    </source>
</evidence>
<feature type="transmembrane region" description="Helical" evidence="8">
    <location>
        <begin position="12"/>
        <end position="40"/>
    </location>
</feature>
<dbReference type="GO" id="GO:0055085">
    <property type="term" value="P:transmembrane transport"/>
    <property type="evidence" value="ECO:0007669"/>
    <property type="project" value="InterPro"/>
</dbReference>
<accession>A0A6J6NG30</accession>
<evidence type="ECO:0000256" key="2">
    <source>
        <dbReference type="ARBA" id="ARBA00007069"/>
    </source>
</evidence>
<feature type="transmembrane region" description="Helical" evidence="8">
    <location>
        <begin position="269"/>
        <end position="288"/>
    </location>
</feature>
<organism evidence="10">
    <name type="scientific">freshwater metagenome</name>
    <dbReference type="NCBI Taxonomy" id="449393"/>
    <lineage>
        <taxon>unclassified sequences</taxon>
        <taxon>metagenomes</taxon>
        <taxon>ecological metagenomes</taxon>
    </lineage>
</organism>
<evidence type="ECO:0000256" key="8">
    <source>
        <dbReference type="SAM" id="Phobius"/>
    </source>
</evidence>
<gene>
    <name evidence="10" type="ORF">UFOPK2310_01500</name>
</gene>
<feature type="transmembrane region" description="Helical" evidence="8">
    <location>
        <begin position="165"/>
        <end position="188"/>
    </location>
</feature>
<dbReference type="PROSITE" id="PS50928">
    <property type="entry name" value="ABC_TM1"/>
    <property type="match status" value="1"/>
</dbReference>
<evidence type="ECO:0000256" key="5">
    <source>
        <dbReference type="ARBA" id="ARBA00022692"/>
    </source>
</evidence>
<sequence length="298" mass="32727">MSKRAQRLTWPILGLPAVAWMFFFLAVPFYVLLCTAFGSIDPLFRNPVPAWNPLDWRFTQVAVVFERLFGPDNFYLPPVMRTIGFVLIAVVASLLIAFPVAYFTAKYAGRRKALVLTLLVAPFWISYMMRMLAWVNLLQTDGIVNSILSLGGLLPIEVNWLAGKWYTVVMGLIYGYVPYMILPLFAALDRISPSLLEAARDLGAGGFDVFKRVILPMSIPGIAAGTLLISLPMMGDYFTTELLSGSPETSMIGSLINTSISSPGQSGQAAALILVLLVVLAAPMIWYTRSTSTAEARS</sequence>
<dbReference type="InterPro" id="IPR000515">
    <property type="entry name" value="MetI-like"/>
</dbReference>
<keyword evidence="6 8" id="KW-1133">Transmembrane helix</keyword>
<dbReference type="Pfam" id="PF00528">
    <property type="entry name" value="BPD_transp_1"/>
    <property type="match status" value="1"/>
</dbReference>
<evidence type="ECO:0000256" key="3">
    <source>
        <dbReference type="ARBA" id="ARBA00022448"/>
    </source>
</evidence>
<dbReference type="PANTHER" id="PTHR42929:SF1">
    <property type="entry name" value="INNER MEMBRANE ABC TRANSPORTER PERMEASE PROTEIN YDCU-RELATED"/>
    <property type="match status" value="1"/>
</dbReference>
<dbReference type="PANTHER" id="PTHR42929">
    <property type="entry name" value="INNER MEMBRANE ABC TRANSPORTER PERMEASE PROTEIN YDCU-RELATED-RELATED"/>
    <property type="match status" value="1"/>
</dbReference>
<dbReference type="CDD" id="cd06261">
    <property type="entry name" value="TM_PBP2"/>
    <property type="match status" value="1"/>
</dbReference>
<keyword evidence="5 8" id="KW-0812">Transmembrane</keyword>
<evidence type="ECO:0000256" key="4">
    <source>
        <dbReference type="ARBA" id="ARBA00022475"/>
    </source>
</evidence>
<feature type="domain" description="ABC transmembrane type-1" evidence="9">
    <location>
        <begin position="79"/>
        <end position="285"/>
    </location>
</feature>
<dbReference type="GO" id="GO:0005886">
    <property type="term" value="C:plasma membrane"/>
    <property type="evidence" value="ECO:0007669"/>
    <property type="project" value="UniProtKB-SubCell"/>
</dbReference>
<dbReference type="AlphaFoldDB" id="A0A6J6NG30"/>
<feature type="transmembrane region" description="Helical" evidence="8">
    <location>
        <begin position="209"/>
        <end position="231"/>
    </location>
</feature>
<evidence type="ECO:0000259" key="9">
    <source>
        <dbReference type="PROSITE" id="PS50928"/>
    </source>
</evidence>
<evidence type="ECO:0000256" key="1">
    <source>
        <dbReference type="ARBA" id="ARBA00004651"/>
    </source>
</evidence>
<dbReference type="SUPFAM" id="SSF161098">
    <property type="entry name" value="MetI-like"/>
    <property type="match status" value="1"/>
</dbReference>
<name>A0A6J6NG30_9ZZZZ</name>
<comment type="subcellular location">
    <subcellularLocation>
        <location evidence="1">Cell membrane</location>
        <topology evidence="1">Multi-pass membrane protein</topology>
    </subcellularLocation>
</comment>
<evidence type="ECO:0000313" key="10">
    <source>
        <dbReference type="EMBL" id="CAB4685571.1"/>
    </source>
</evidence>